<dbReference type="EMBL" id="QEFC01005777">
    <property type="protein sequence ID" value="KAE9444762.1"/>
    <property type="molecule type" value="Genomic_DNA"/>
</dbReference>
<feature type="non-terminal residue" evidence="3">
    <location>
        <position position="1"/>
    </location>
</feature>
<dbReference type="OrthoDB" id="935257at2759"/>
<feature type="compositionally biased region" description="Gly residues" evidence="1">
    <location>
        <begin position="371"/>
        <end position="382"/>
    </location>
</feature>
<dbReference type="Gene3D" id="1.20.1280.50">
    <property type="match status" value="1"/>
</dbReference>
<reference evidence="3" key="1">
    <citation type="journal article" date="2019" name="Genome Biol. Evol.">
        <title>The Rhododendron genome and chromosomal organization provide insight into shared whole-genome duplications across the heath family (Ericaceae).</title>
        <authorList>
            <person name="Soza V.L."/>
            <person name="Lindsley D."/>
            <person name="Waalkes A."/>
            <person name="Ramage E."/>
            <person name="Patwardhan R.P."/>
            <person name="Burton J.N."/>
            <person name="Adey A."/>
            <person name="Kumar A."/>
            <person name="Qiu R."/>
            <person name="Shendure J."/>
            <person name="Hall B."/>
        </authorList>
    </citation>
    <scope>NUCLEOTIDE SEQUENCE</scope>
    <source>
        <strain evidence="3">RSF 1966-606</strain>
    </source>
</reference>
<gene>
    <name evidence="3" type="ORF">C3L33_23340</name>
</gene>
<name>A0A6A4KGG1_9ERIC</name>
<dbReference type="SUPFAM" id="SSF117281">
    <property type="entry name" value="Kelch motif"/>
    <property type="match status" value="1"/>
</dbReference>
<dbReference type="InterPro" id="IPR050796">
    <property type="entry name" value="SCF_F-box_component"/>
</dbReference>
<dbReference type="SMART" id="SM00256">
    <property type="entry name" value="FBOX"/>
    <property type="match status" value="1"/>
</dbReference>
<evidence type="ECO:0000259" key="2">
    <source>
        <dbReference type="PROSITE" id="PS50181"/>
    </source>
</evidence>
<protein>
    <recommendedName>
        <fullName evidence="2">F-box domain-containing protein</fullName>
    </recommendedName>
</protein>
<proteinExistence type="predicted"/>
<dbReference type="Pfam" id="PF25210">
    <property type="entry name" value="Kelch_FKB95"/>
    <property type="match status" value="1"/>
</dbReference>
<dbReference type="InterPro" id="IPR001810">
    <property type="entry name" value="F-box_dom"/>
</dbReference>
<dbReference type="InterPro" id="IPR015915">
    <property type="entry name" value="Kelch-typ_b-propeller"/>
</dbReference>
<organism evidence="3">
    <name type="scientific">Rhododendron williamsianum</name>
    <dbReference type="NCBI Taxonomy" id="262921"/>
    <lineage>
        <taxon>Eukaryota</taxon>
        <taxon>Viridiplantae</taxon>
        <taxon>Streptophyta</taxon>
        <taxon>Embryophyta</taxon>
        <taxon>Tracheophyta</taxon>
        <taxon>Spermatophyta</taxon>
        <taxon>Magnoliopsida</taxon>
        <taxon>eudicotyledons</taxon>
        <taxon>Gunneridae</taxon>
        <taxon>Pentapetalae</taxon>
        <taxon>asterids</taxon>
        <taxon>Ericales</taxon>
        <taxon>Ericaceae</taxon>
        <taxon>Ericoideae</taxon>
        <taxon>Rhodoreae</taxon>
        <taxon>Rhododendron</taxon>
    </lineage>
</organism>
<dbReference type="SUPFAM" id="SSF81383">
    <property type="entry name" value="F-box domain"/>
    <property type="match status" value="1"/>
</dbReference>
<evidence type="ECO:0000256" key="1">
    <source>
        <dbReference type="SAM" id="MobiDB-lite"/>
    </source>
</evidence>
<feature type="compositionally biased region" description="Polar residues" evidence="1">
    <location>
        <begin position="427"/>
        <end position="442"/>
    </location>
</feature>
<dbReference type="Gene3D" id="2.120.10.80">
    <property type="entry name" value="Kelch-type beta propeller"/>
    <property type="match status" value="1"/>
</dbReference>
<sequence>MDETESRGDSSRLLEDITVNEKKYKSVYFRTETSEYDEFCGYRWTKNYSCQWHAVEFISSDESRIANLPSTIQNMPPLIIRSSAIAVPFDSNIYLIGGVDWKERSITAFRFDTNRPECGWTEIPRMLIGREKPSAVGCNGKLYVIGATQLFPQAETFDPETYEWIPLHEPPWKLKTVGKLAFKDDRSDTQFMFVESRGPGAKMKRLITYDVNTRSWDRFEVERTPKLGLTEAAIAFKGIVYWYSKTQNNLLAYDLGKRDWFRSPVSGMEVALPQSNDDDTHVWMLHLGGEKMCLVWHVLRQGRVTVNCTTFRAVMALRDAIKRHLKLPHSYVMEYKPHDASLCDNSSYRNTSALTKNTQVQGSVAENRGFNRGGGFDNGGRHFGNFQQSGCQPPPPQFFQVSQPFRNHRRPPSSSFSGHGRGLQGLMTDQSQGHSQNLQQGRPQAHFPSAPPGPPSAGSAEGTMKEVEEKTTNLFSLPFDVELEILLRLPAETLLRLKCVSKQWRTTVESVCFRVVQSRILMCFTDSQKCYMYSASLQGGAAIHHLTLPGCDCRMHGFPCGCSVSESVNGLQIIASEIFTLRTDPSSREIFALDTNSWTSVTGFPFFILFESKSVCLHGALHWKGSRNEGKSFSLVAFDLGSEEFRLITPPEEIARLSCLTKVRGCLALLDYENSDGIDMWVLEDYENNLWMKESIKWRPYPKKVGNPISFGNESSDEMLLTPNVMSHEYILCPYHLKKE</sequence>
<dbReference type="PANTHER" id="PTHR31672">
    <property type="entry name" value="BNACNNG10540D PROTEIN"/>
    <property type="match status" value="1"/>
</dbReference>
<dbReference type="AlphaFoldDB" id="A0A6A4KGG1"/>
<feature type="domain" description="F-box" evidence="2">
    <location>
        <begin position="471"/>
        <end position="519"/>
    </location>
</feature>
<feature type="non-terminal residue" evidence="3">
    <location>
        <position position="740"/>
    </location>
</feature>
<dbReference type="Pfam" id="PF08268">
    <property type="entry name" value="FBA_3"/>
    <property type="match status" value="1"/>
</dbReference>
<feature type="region of interest" description="Disordered" evidence="1">
    <location>
        <begin position="366"/>
        <end position="467"/>
    </location>
</feature>
<dbReference type="InterPro" id="IPR036047">
    <property type="entry name" value="F-box-like_dom_sf"/>
</dbReference>
<dbReference type="Pfam" id="PF00646">
    <property type="entry name" value="F-box"/>
    <property type="match status" value="1"/>
</dbReference>
<dbReference type="InterPro" id="IPR013187">
    <property type="entry name" value="F-box-assoc_dom_typ3"/>
</dbReference>
<dbReference type="PROSITE" id="PS50181">
    <property type="entry name" value="FBOX"/>
    <property type="match status" value="1"/>
</dbReference>
<evidence type="ECO:0000313" key="3">
    <source>
        <dbReference type="EMBL" id="KAE9444762.1"/>
    </source>
</evidence>
<dbReference type="InterPro" id="IPR017451">
    <property type="entry name" value="F-box-assoc_interact_dom"/>
</dbReference>
<comment type="caution">
    <text evidence="3">The sequence shown here is derived from an EMBL/GenBank/DDBJ whole genome shotgun (WGS) entry which is preliminary data.</text>
</comment>
<dbReference type="PANTHER" id="PTHR31672:SF13">
    <property type="entry name" value="F-BOX PROTEIN CPR30-LIKE"/>
    <property type="match status" value="1"/>
</dbReference>
<accession>A0A6A4KGG1</accession>
<dbReference type="NCBIfam" id="TIGR01640">
    <property type="entry name" value="F_box_assoc_1"/>
    <property type="match status" value="1"/>
</dbReference>
<dbReference type="InterPro" id="IPR057499">
    <property type="entry name" value="Kelch_FKB95"/>
</dbReference>